<reference evidence="4 5" key="1">
    <citation type="submission" date="2020-08" db="EMBL/GenBank/DDBJ databases">
        <title>Genomic Encyclopedia of Type Strains, Phase III (KMG-III): the genomes of soil and plant-associated and newly described type strains.</title>
        <authorList>
            <person name="Whitman W."/>
        </authorList>
    </citation>
    <scope>NUCLEOTIDE SEQUENCE [LARGE SCALE GENOMIC DNA]</scope>
    <source>
        <strain evidence="4 5">CECT 3266</strain>
    </source>
</reference>
<keyword evidence="2" id="KW-0472">Membrane</keyword>
<feature type="transmembrane region" description="Helical" evidence="2">
    <location>
        <begin position="129"/>
        <end position="151"/>
    </location>
</feature>
<evidence type="ECO:0000256" key="2">
    <source>
        <dbReference type="SAM" id="Phobius"/>
    </source>
</evidence>
<feature type="transmembrane region" description="Helical" evidence="2">
    <location>
        <begin position="98"/>
        <end position="117"/>
    </location>
</feature>
<proteinExistence type="predicted"/>
<feature type="domain" description="DUF4234" evidence="3">
    <location>
        <begin position="60"/>
        <end position="124"/>
    </location>
</feature>
<accession>A0A7W7LM97</accession>
<evidence type="ECO:0000313" key="4">
    <source>
        <dbReference type="EMBL" id="MBB4892737.1"/>
    </source>
</evidence>
<protein>
    <recommendedName>
        <fullName evidence="3">DUF4234 domain-containing protein</fullName>
    </recommendedName>
</protein>
<dbReference type="RefSeq" id="WP_246470001.1">
    <property type="nucleotide sequence ID" value="NZ_JACHJH010000002.1"/>
</dbReference>
<name>A0A7W7LM97_9ACTN</name>
<evidence type="ECO:0000313" key="5">
    <source>
        <dbReference type="Proteomes" id="UP000556084"/>
    </source>
</evidence>
<dbReference type="InterPro" id="IPR025328">
    <property type="entry name" value="DUF4234"/>
</dbReference>
<evidence type="ECO:0000259" key="3">
    <source>
        <dbReference type="Pfam" id="PF14018"/>
    </source>
</evidence>
<gene>
    <name evidence="4" type="ORF">FHS39_001748</name>
</gene>
<evidence type="ECO:0000256" key="1">
    <source>
        <dbReference type="SAM" id="MobiDB-lite"/>
    </source>
</evidence>
<feature type="transmembrane region" description="Helical" evidence="2">
    <location>
        <begin position="59"/>
        <end position="78"/>
    </location>
</feature>
<feature type="region of interest" description="Disordered" evidence="1">
    <location>
        <begin position="1"/>
        <end position="25"/>
    </location>
</feature>
<dbReference type="AlphaFoldDB" id="A0A7W7LM97"/>
<organism evidence="4 5">
    <name type="scientific">Streptomyces olivoverticillatus</name>
    <dbReference type="NCBI Taxonomy" id="66427"/>
    <lineage>
        <taxon>Bacteria</taxon>
        <taxon>Bacillati</taxon>
        <taxon>Actinomycetota</taxon>
        <taxon>Actinomycetes</taxon>
        <taxon>Kitasatosporales</taxon>
        <taxon>Streptomycetaceae</taxon>
        <taxon>Streptomyces</taxon>
    </lineage>
</organism>
<dbReference type="Pfam" id="PF14018">
    <property type="entry name" value="DUF4234"/>
    <property type="match status" value="1"/>
</dbReference>
<dbReference type="EMBL" id="JACHJH010000002">
    <property type="protein sequence ID" value="MBB4892737.1"/>
    <property type="molecule type" value="Genomic_DNA"/>
</dbReference>
<keyword evidence="5" id="KW-1185">Reference proteome</keyword>
<keyword evidence="2" id="KW-1133">Transmembrane helix</keyword>
<dbReference type="Proteomes" id="UP000556084">
    <property type="component" value="Unassembled WGS sequence"/>
</dbReference>
<comment type="caution">
    <text evidence="4">The sequence shown here is derived from an EMBL/GenBank/DDBJ whole genome shotgun (WGS) entry which is preliminary data.</text>
</comment>
<feature type="compositionally biased region" description="Pro residues" evidence="1">
    <location>
        <begin position="1"/>
        <end position="19"/>
    </location>
</feature>
<sequence length="179" mass="19596">MTTPQWGPPSPNPYPPQGMPSPYQGGYPQQAPMGYPAPGGYPQQGPAHFGLAMKRRSAFGVWVLMIITAGIYALVWYYKIHKEMAQFDSRRDISPTGSLLTIMFGGYLIVPPFVSIYNTAKRIGDSQRAAGLQATCSGGLGLLFVFVLGLWPLYYQSELNKVIDHYGNPQPGTQLPLAV</sequence>
<keyword evidence="2" id="KW-0812">Transmembrane</keyword>